<dbReference type="AlphaFoldDB" id="A0A8H6K0L9"/>
<keyword evidence="2" id="KW-1185">Reference proteome</keyword>
<dbReference type="Proteomes" id="UP000654918">
    <property type="component" value="Unassembled WGS sequence"/>
</dbReference>
<organism evidence="1 2">
    <name type="scientific">Colletotrichum plurivorum</name>
    <dbReference type="NCBI Taxonomy" id="2175906"/>
    <lineage>
        <taxon>Eukaryota</taxon>
        <taxon>Fungi</taxon>
        <taxon>Dikarya</taxon>
        <taxon>Ascomycota</taxon>
        <taxon>Pezizomycotina</taxon>
        <taxon>Sordariomycetes</taxon>
        <taxon>Hypocreomycetidae</taxon>
        <taxon>Glomerellales</taxon>
        <taxon>Glomerellaceae</taxon>
        <taxon>Colletotrichum</taxon>
        <taxon>Colletotrichum orchidearum species complex</taxon>
    </lineage>
</organism>
<protein>
    <submittedName>
        <fullName evidence="1">Uncharacterized protein</fullName>
    </submittedName>
</protein>
<evidence type="ECO:0000313" key="2">
    <source>
        <dbReference type="Proteomes" id="UP000654918"/>
    </source>
</evidence>
<name>A0A8H6K0L9_9PEZI</name>
<gene>
    <name evidence="1" type="ORF">CPLU01_11991</name>
</gene>
<evidence type="ECO:0000313" key="1">
    <source>
        <dbReference type="EMBL" id="KAF6822493.1"/>
    </source>
</evidence>
<accession>A0A8H6K0L9</accession>
<dbReference type="EMBL" id="WIGO01000235">
    <property type="protein sequence ID" value="KAF6822493.1"/>
    <property type="molecule type" value="Genomic_DNA"/>
</dbReference>
<sequence>MAAELAAAVLARRKLRLGSIWDDSEKPALYRALFVWSDQGDDGPYPPAAFAFTSAWEGDSGSQTHDANDIDRHVSLEVDKGSRGSGGVPQLSVRRWLLGMCFFDGCPRTEVVFPWPRALQAVKP</sequence>
<proteinExistence type="predicted"/>
<comment type="caution">
    <text evidence="1">The sequence shown here is derived from an EMBL/GenBank/DDBJ whole genome shotgun (WGS) entry which is preliminary data.</text>
</comment>
<reference evidence="1" key="1">
    <citation type="journal article" date="2020" name="Phytopathology">
        <title>Genome Sequence Resources of Colletotrichum truncatum, C. plurivorum, C. musicola, and C. sojae: Four Species Pathogenic to Soybean (Glycine max).</title>
        <authorList>
            <person name="Rogerio F."/>
            <person name="Boufleur T.R."/>
            <person name="Ciampi-Guillardi M."/>
            <person name="Sukno S.A."/>
            <person name="Thon M.R."/>
            <person name="Massola Junior N.S."/>
            <person name="Baroncelli R."/>
        </authorList>
    </citation>
    <scope>NUCLEOTIDE SEQUENCE</scope>
    <source>
        <strain evidence="1">LFN00145</strain>
    </source>
</reference>